<protein>
    <submittedName>
        <fullName evidence="4">GNAT family N-acetyltransferase</fullName>
        <ecNumber evidence="4">2.3.1.-</ecNumber>
    </submittedName>
</protein>
<keyword evidence="5" id="KW-1185">Reference proteome</keyword>
<dbReference type="Pfam" id="PF00583">
    <property type="entry name" value="Acetyltransf_1"/>
    <property type="match status" value="1"/>
</dbReference>
<gene>
    <name evidence="4" type="ORF">RHD99_07670</name>
</gene>
<dbReference type="InterPro" id="IPR016181">
    <property type="entry name" value="Acyl_CoA_acyltransferase"/>
</dbReference>
<dbReference type="EC" id="2.3.1.-" evidence="4"/>
<dbReference type="Gene3D" id="3.40.630.30">
    <property type="match status" value="1"/>
</dbReference>
<evidence type="ECO:0000313" key="5">
    <source>
        <dbReference type="Proteomes" id="UP001246690"/>
    </source>
</evidence>
<evidence type="ECO:0000256" key="1">
    <source>
        <dbReference type="ARBA" id="ARBA00022679"/>
    </source>
</evidence>
<feature type="domain" description="N-acetyltransferase" evidence="3">
    <location>
        <begin position="1"/>
        <end position="140"/>
    </location>
</feature>
<keyword evidence="2 4" id="KW-0012">Acyltransferase</keyword>
<dbReference type="PANTHER" id="PTHR43877">
    <property type="entry name" value="AMINOALKYLPHOSPHONATE N-ACETYLTRANSFERASE-RELATED-RELATED"/>
    <property type="match status" value="1"/>
</dbReference>
<accession>A0ABY9SE92</accession>
<organism evidence="4 5">
    <name type="scientific">Buttiauxella selenatireducens</name>
    <dbReference type="NCBI Taxonomy" id="3073902"/>
    <lineage>
        <taxon>Bacteria</taxon>
        <taxon>Pseudomonadati</taxon>
        <taxon>Pseudomonadota</taxon>
        <taxon>Gammaproteobacteria</taxon>
        <taxon>Enterobacterales</taxon>
        <taxon>Enterobacteriaceae</taxon>
        <taxon>Buttiauxella</taxon>
    </lineage>
</organism>
<dbReference type="InterPro" id="IPR000182">
    <property type="entry name" value="GNAT_dom"/>
</dbReference>
<dbReference type="SUPFAM" id="SSF55729">
    <property type="entry name" value="Acyl-CoA N-acyltransferases (Nat)"/>
    <property type="match status" value="1"/>
</dbReference>
<evidence type="ECO:0000259" key="3">
    <source>
        <dbReference type="PROSITE" id="PS51186"/>
    </source>
</evidence>
<evidence type="ECO:0000313" key="4">
    <source>
        <dbReference type="EMBL" id="WMY75809.1"/>
    </source>
</evidence>
<proteinExistence type="predicted"/>
<sequence>MLIRSFEEHDRLPLRDLYLQTRLHAWTWLDSSAWRPEDFDSVTKDEQIWVAEEDGELLGFASVWVVDDFLHSLYVAPAHQGKRVGKALLEKVQAEFVAHGTLKCLVKNVSAFEFYQRHGWLVESRGDSEDGEYYLMGFGG</sequence>
<dbReference type="InterPro" id="IPR050832">
    <property type="entry name" value="Bact_Acetyltransf"/>
</dbReference>
<dbReference type="PROSITE" id="PS51186">
    <property type="entry name" value="GNAT"/>
    <property type="match status" value="1"/>
</dbReference>
<name>A0ABY9SE92_9ENTR</name>
<dbReference type="GO" id="GO:0016746">
    <property type="term" value="F:acyltransferase activity"/>
    <property type="evidence" value="ECO:0007669"/>
    <property type="project" value="UniProtKB-KW"/>
</dbReference>
<dbReference type="Proteomes" id="UP001246690">
    <property type="component" value="Chromosome"/>
</dbReference>
<dbReference type="CDD" id="cd04301">
    <property type="entry name" value="NAT_SF"/>
    <property type="match status" value="1"/>
</dbReference>
<dbReference type="EMBL" id="CP133838">
    <property type="protein sequence ID" value="WMY75809.1"/>
    <property type="molecule type" value="Genomic_DNA"/>
</dbReference>
<keyword evidence="1 4" id="KW-0808">Transferase</keyword>
<evidence type="ECO:0000256" key="2">
    <source>
        <dbReference type="ARBA" id="ARBA00023315"/>
    </source>
</evidence>
<dbReference type="RefSeq" id="WP_309878227.1">
    <property type="nucleotide sequence ID" value="NZ_CP133838.1"/>
</dbReference>
<reference evidence="4 5" key="1">
    <citation type="submission" date="2023-09" db="EMBL/GenBank/DDBJ databases">
        <title>Buttiauxella selenatireducens sp. nov., isolated from the rhizosphere of Cardamine hupingshanesis.</title>
        <authorList>
            <person name="Zhang S."/>
            <person name="Xu Z."/>
            <person name="Wang H."/>
            <person name="Guo Y."/>
        </authorList>
    </citation>
    <scope>NUCLEOTIDE SEQUENCE [LARGE SCALE GENOMIC DNA]</scope>
    <source>
        <strain evidence="4 5">R73</strain>
    </source>
</reference>